<reference evidence="1 2" key="1">
    <citation type="submission" date="2017-04" db="EMBL/GenBank/DDBJ databases">
        <authorList>
            <person name="Afonso C.L."/>
            <person name="Miller P.J."/>
            <person name="Scott M.A."/>
            <person name="Spackman E."/>
            <person name="Goraichik I."/>
            <person name="Dimitrov K.M."/>
            <person name="Suarez D.L."/>
            <person name="Swayne D.E."/>
        </authorList>
    </citation>
    <scope>NUCLEOTIDE SEQUENCE [LARGE SCALE GENOMIC DNA]</scope>
    <source>
        <strain evidence="1 2">USBA 355</strain>
    </source>
</reference>
<dbReference type="Pfam" id="PF10994">
    <property type="entry name" value="DUF2817"/>
    <property type="match status" value="1"/>
</dbReference>
<evidence type="ECO:0000313" key="1">
    <source>
        <dbReference type="EMBL" id="SME88956.1"/>
    </source>
</evidence>
<protein>
    <recommendedName>
        <fullName evidence="3">DUF2817 domain-containing protein</fullName>
    </recommendedName>
</protein>
<name>A0A1Y6B9N9_9PROT</name>
<proteinExistence type="predicted"/>
<evidence type="ECO:0000313" key="2">
    <source>
        <dbReference type="Proteomes" id="UP000192917"/>
    </source>
</evidence>
<dbReference type="CDD" id="cd06233">
    <property type="entry name" value="M14-like"/>
    <property type="match status" value="1"/>
</dbReference>
<dbReference type="EMBL" id="FWZX01000001">
    <property type="protein sequence ID" value="SME88956.1"/>
    <property type="molecule type" value="Genomic_DNA"/>
</dbReference>
<dbReference type="Proteomes" id="UP000192917">
    <property type="component" value="Unassembled WGS sequence"/>
</dbReference>
<gene>
    <name evidence="1" type="ORF">SAMN05428998_101159</name>
</gene>
<keyword evidence="2" id="KW-1185">Reference proteome</keyword>
<dbReference type="SUPFAM" id="SSF53187">
    <property type="entry name" value="Zn-dependent exopeptidases"/>
    <property type="match status" value="1"/>
</dbReference>
<accession>A0A1Y6B9N9</accession>
<sequence length="366" mass="40840">MDLLTAAGTYFAKDYAEARRKFMTACDKAGVKPKSYVNPHAGPNGEELATDVAWFGPEDAKKVLVMVSSTHGVEGFPGSAGQCDWIENGRSRLPAGVGVLIVHAVNPYGFAWLRRCTEEGVDLNRNWVDFSRPLPENPGYEELHDALVPRSLDEATIEAADRKVKAYREQHGETQLNLARSGGQYSRPGGVFFGGREPTWARRTLERIIADYRLAERDLVAVVDYHTGLGPFGYGEPIADHTPGSVNVKRALAWYGESVTQPRLGTSSSVPKTGLAEYGWERLLGEKVTFVALEYGTYQPPRGMQVLRQDHWLHNETNVDWNDPTTKRIKAEIRAHFAPQMLDWQEMVLFRSRQIQRQALEGLAAA</sequence>
<organism evidence="1 2">
    <name type="scientific">Tistlia consotensis USBA 355</name>
    <dbReference type="NCBI Taxonomy" id="560819"/>
    <lineage>
        <taxon>Bacteria</taxon>
        <taxon>Pseudomonadati</taxon>
        <taxon>Pseudomonadota</taxon>
        <taxon>Alphaproteobacteria</taxon>
        <taxon>Rhodospirillales</taxon>
        <taxon>Rhodovibrionaceae</taxon>
        <taxon>Tistlia</taxon>
    </lineage>
</organism>
<dbReference type="InterPro" id="IPR021259">
    <property type="entry name" value="DUF2817"/>
</dbReference>
<dbReference type="AlphaFoldDB" id="A0A1Y6B9N9"/>
<dbReference type="STRING" id="560819.SAMN05428998_101159"/>
<dbReference type="Gene3D" id="3.40.630.10">
    <property type="entry name" value="Zn peptidases"/>
    <property type="match status" value="1"/>
</dbReference>
<dbReference type="RefSeq" id="WP_085120521.1">
    <property type="nucleotide sequence ID" value="NZ_FWZX01000001.1"/>
</dbReference>
<evidence type="ECO:0008006" key="3">
    <source>
        <dbReference type="Google" id="ProtNLM"/>
    </source>
</evidence>